<dbReference type="EMBL" id="BNJF01000011">
    <property type="protein sequence ID" value="GHO51352.1"/>
    <property type="molecule type" value="Genomic_DNA"/>
</dbReference>
<keyword evidence="2" id="KW-0288">FMN</keyword>
<keyword evidence="1" id="KW-0285">Flavoprotein</keyword>
<evidence type="ECO:0000313" key="7">
    <source>
        <dbReference type="Proteomes" id="UP000612362"/>
    </source>
</evidence>
<sequence>MKFGLHGINFGPYSSPQIIRDVAQAAETAGFDSLWTGEHIVLPEKGGFLPARTPHLDSIVALTYVAAATKTLKLATGVIILPQHNPLLLAKQIASLDVLSGGRVLAGFGVGWLRPEFQALGVSFEDRGARADAYLQAMQAIWSQERPTYHSRFSSFEDVQAYPRPLQQPSPPILIGGSSLPALYRTVKYAHGWFASETTPENLSHSLSTIRQLEQEGVRPEALGALEISMYVGGSITPEAIERLAERGVHRLVLALPLKASRETSLRFIEHVSKTLLP</sequence>
<evidence type="ECO:0000256" key="2">
    <source>
        <dbReference type="ARBA" id="ARBA00022643"/>
    </source>
</evidence>
<name>A0A8J3IEL4_9CHLR</name>
<dbReference type="GO" id="GO:0008726">
    <property type="term" value="F:alkanesulfonate monooxygenase activity"/>
    <property type="evidence" value="ECO:0007669"/>
    <property type="project" value="TreeGrafter"/>
</dbReference>
<dbReference type="Proteomes" id="UP000612362">
    <property type="component" value="Unassembled WGS sequence"/>
</dbReference>
<keyword evidence="3" id="KW-0560">Oxidoreductase</keyword>
<dbReference type="InterPro" id="IPR036661">
    <property type="entry name" value="Luciferase-like_sf"/>
</dbReference>
<evidence type="ECO:0000313" key="6">
    <source>
        <dbReference type="EMBL" id="GHO51352.1"/>
    </source>
</evidence>
<dbReference type="NCBIfam" id="TIGR03619">
    <property type="entry name" value="F420_Rv2161c"/>
    <property type="match status" value="1"/>
</dbReference>
<dbReference type="GO" id="GO:0046306">
    <property type="term" value="P:alkanesulfonate catabolic process"/>
    <property type="evidence" value="ECO:0007669"/>
    <property type="project" value="TreeGrafter"/>
</dbReference>
<gene>
    <name evidence="6" type="ORF">KSX_95150</name>
</gene>
<comment type="caution">
    <text evidence="6">The sequence shown here is derived from an EMBL/GenBank/DDBJ whole genome shotgun (WGS) entry which is preliminary data.</text>
</comment>
<protein>
    <recommendedName>
        <fullName evidence="5">Luciferase-like domain-containing protein</fullName>
    </recommendedName>
</protein>
<dbReference type="RefSeq" id="WP_220200269.1">
    <property type="nucleotide sequence ID" value="NZ_BNJF01000011.1"/>
</dbReference>
<dbReference type="InterPro" id="IPR011251">
    <property type="entry name" value="Luciferase-like_dom"/>
</dbReference>
<dbReference type="SUPFAM" id="SSF51679">
    <property type="entry name" value="Bacterial luciferase-like"/>
    <property type="match status" value="1"/>
</dbReference>
<organism evidence="6 7">
    <name type="scientific">Ktedonospora formicarum</name>
    <dbReference type="NCBI Taxonomy" id="2778364"/>
    <lineage>
        <taxon>Bacteria</taxon>
        <taxon>Bacillati</taxon>
        <taxon>Chloroflexota</taxon>
        <taxon>Ktedonobacteria</taxon>
        <taxon>Ktedonobacterales</taxon>
        <taxon>Ktedonobacteraceae</taxon>
        <taxon>Ktedonospora</taxon>
    </lineage>
</organism>
<keyword evidence="4" id="KW-0503">Monooxygenase</keyword>
<dbReference type="InterPro" id="IPR019921">
    <property type="entry name" value="Lucif-like_OxRdtase_Rv2161c"/>
</dbReference>
<dbReference type="AlphaFoldDB" id="A0A8J3IEL4"/>
<evidence type="ECO:0000256" key="4">
    <source>
        <dbReference type="ARBA" id="ARBA00023033"/>
    </source>
</evidence>
<dbReference type="InterPro" id="IPR050172">
    <property type="entry name" value="SsuD_RutA_monooxygenase"/>
</dbReference>
<proteinExistence type="predicted"/>
<evidence type="ECO:0000256" key="1">
    <source>
        <dbReference type="ARBA" id="ARBA00022630"/>
    </source>
</evidence>
<dbReference type="PANTHER" id="PTHR42847:SF4">
    <property type="entry name" value="ALKANESULFONATE MONOOXYGENASE-RELATED"/>
    <property type="match status" value="1"/>
</dbReference>
<keyword evidence="7" id="KW-1185">Reference proteome</keyword>
<dbReference type="Pfam" id="PF00296">
    <property type="entry name" value="Bac_luciferase"/>
    <property type="match status" value="1"/>
</dbReference>
<evidence type="ECO:0000256" key="3">
    <source>
        <dbReference type="ARBA" id="ARBA00023002"/>
    </source>
</evidence>
<reference evidence="6" key="1">
    <citation type="submission" date="2020-10" db="EMBL/GenBank/DDBJ databases">
        <title>Taxonomic study of unclassified bacteria belonging to the class Ktedonobacteria.</title>
        <authorList>
            <person name="Yabe S."/>
            <person name="Wang C.M."/>
            <person name="Zheng Y."/>
            <person name="Sakai Y."/>
            <person name="Cavaletti L."/>
            <person name="Monciardini P."/>
            <person name="Donadio S."/>
        </authorList>
    </citation>
    <scope>NUCLEOTIDE SEQUENCE</scope>
    <source>
        <strain evidence="6">SOSP1-1</strain>
    </source>
</reference>
<dbReference type="PANTHER" id="PTHR42847">
    <property type="entry name" value="ALKANESULFONATE MONOOXYGENASE"/>
    <property type="match status" value="1"/>
</dbReference>
<accession>A0A8J3IEL4</accession>
<feature type="domain" description="Luciferase-like" evidence="5">
    <location>
        <begin position="15"/>
        <end position="253"/>
    </location>
</feature>
<dbReference type="Gene3D" id="3.20.20.30">
    <property type="entry name" value="Luciferase-like domain"/>
    <property type="match status" value="1"/>
</dbReference>
<evidence type="ECO:0000259" key="5">
    <source>
        <dbReference type="Pfam" id="PF00296"/>
    </source>
</evidence>